<dbReference type="OrthoDB" id="3549553at2759"/>
<dbReference type="EMBL" id="FJOG01000038">
    <property type="protein sequence ID" value="CZR66575.1"/>
    <property type="molecule type" value="Genomic_DNA"/>
</dbReference>
<feature type="transmembrane region" description="Helical" evidence="2">
    <location>
        <begin position="75"/>
        <end position="94"/>
    </location>
</feature>
<evidence type="ECO:0000313" key="4">
    <source>
        <dbReference type="Proteomes" id="UP000184330"/>
    </source>
</evidence>
<keyword evidence="2" id="KW-1133">Transmembrane helix</keyword>
<feature type="region of interest" description="Disordered" evidence="1">
    <location>
        <begin position="211"/>
        <end position="254"/>
    </location>
</feature>
<sequence length="311" mass="34293">MHDPELARTANSTSQLDPPPSYHASPWLIRDTSTNSSDSFLLSQINNPPKRTEQRILRDYGPRDQKSDRRACRKAIWGAIFVVVIIVIGIVRAARVADSRIPFDPFAKPGVWEKGHLQARKEGTQPPNQMRLLISEVRDIIEERHGSLRRSFEPVQPRASLLDSEGISKGVLVKRLPKRRYFERIPVPEPDLLVSRAASIMARMSDDGPLLPMHNLSSDASSNGAPPAYSPPSDPNFYSRSESPSKPLELNTPDSAKRNRRNACICMGVGIVVFVVIPAAVFGGIIAQSHTDCVQKTPGMTGGLADGQKFC</sequence>
<dbReference type="AlphaFoldDB" id="A0A1L7XNF5"/>
<keyword evidence="4" id="KW-1185">Reference proteome</keyword>
<keyword evidence="2" id="KW-0472">Membrane</keyword>
<keyword evidence="2" id="KW-0812">Transmembrane</keyword>
<accession>A0A1L7XNF5</accession>
<feature type="transmembrane region" description="Helical" evidence="2">
    <location>
        <begin position="263"/>
        <end position="287"/>
    </location>
</feature>
<evidence type="ECO:0000256" key="2">
    <source>
        <dbReference type="SAM" id="Phobius"/>
    </source>
</evidence>
<evidence type="ECO:0000313" key="3">
    <source>
        <dbReference type="EMBL" id="CZR66575.1"/>
    </source>
</evidence>
<dbReference type="Proteomes" id="UP000184330">
    <property type="component" value="Unassembled WGS sequence"/>
</dbReference>
<evidence type="ECO:0000256" key="1">
    <source>
        <dbReference type="SAM" id="MobiDB-lite"/>
    </source>
</evidence>
<reference evidence="3 4" key="1">
    <citation type="submission" date="2016-03" db="EMBL/GenBank/DDBJ databases">
        <authorList>
            <person name="Ploux O."/>
        </authorList>
    </citation>
    <scope>NUCLEOTIDE SEQUENCE [LARGE SCALE GENOMIC DNA]</scope>
    <source>
        <strain evidence="3 4">UAMH 11012</strain>
    </source>
</reference>
<feature type="compositionally biased region" description="Polar residues" evidence="1">
    <location>
        <begin position="215"/>
        <end position="224"/>
    </location>
</feature>
<organism evidence="3 4">
    <name type="scientific">Phialocephala subalpina</name>
    <dbReference type="NCBI Taxonomy" id="576137"/>
    <lineage>
        <taxon>Eukaryota</taxon>
        <taxon>Fungi</taxon>
        <taxon>Dikarya</taxon>
        <taxon>Ascomycota</taxon>
        <taxon>Pezizomycotina</taxon>
        <taxon>Leotiomycetes</taxon>
        <taxon>Helotiales</taxon>
        <taxon>Mollisiaceae</taxon>
        <taxon>Phialocephala</taxon>
        <taxon>Phialocephala fortinii species complex</taxon>
    </lineage>
</organism>
<protein>
    <recommendedName>
        <fullName evidence="5">Transmembrane protein</fullName>
    </recommendedName>
</protein>
<evidence type="ECO:0008006" key="5">
    <source>
        <dbReference type="Google" id="ProtNLM"/>
    </source>
</evidence>
<name>A0A1L7XNF5_9HELO</name>
<proteinExistence type="predicted"/>
<feature type="region of interest" description="Disordered" evidence="1">
    <location>
        <begin position="1"/>
        <end position="26"/>
    </location>
</feature>
<gene>
    <name evidence="3" type="ORF">PAC_16476</name>
</gene>